<keyword evidence="7" id="KW-0325">Glycoprotein</keyword>
<keyword evidence="8" id="KW-0472">Membrane</keyword>
<proteinExistence type="inferred from homology"/>
<evidence type="ECO:0000313" key="10">
    <source>
        <dbReference type="Proteomes" id="UP000054630"/>
    </source>
</evidence>
<dbReference type="STRING" id="6336.A0A0V0SMX5"/>
<evidence type="ECO:0000256" key="8">
    <source>
        <dbReference type="SAM" id="Phobius"/>
    </source>
</evidence>
<dbReference type="PROSITE" id="PS00616">
    <property type="entry name" value="HIS_ACID_PHOSPHAT_1"/>
    <property type="match status" value="1"/>
</dbReference>
<keyword evidence="10" id="KW-1185">Reference proteome</keyword>
<dbReference type="Pfam" id="PF00328">
    <property type="entry name" value="His_Phos_2"/>
    <property type="match status" value="1"/>
</dbReference>
<dbReference type="AlphaFoldDB" id="A0A0V0SMX5"/>
<dbReference type="Gene3D" id="3.40.50.1240">
    <property type="entry name" value="Phosphoglycerate mutase-like"/>
    <property type="match status" value="1"/>
</dbReference>
<comment type="catalytic activity">
    <reaction evidence="1">
        <text>a phosphate monoester + H2O = an alcohol + phosphate</text>
        <dbReference type="Rhea" id="RHEA:15017"/>
        <dbReference type="ChEBI" id="CHEBI:15377"/>
        <dbReference type="ChEBI" id="CHEBI:30879"/>
        <dbReference type="ChEBI" id="CHEBI:43474"/>
        <dbReference type="ChEBI" id="CHEBI:67140"/>
        <dbReference type="EC" id="3.1.3.2"/>
    </reaction>
</comment>
<comment type="caution">
    <text evidence="9">The sequence shown here is derived from an EMBL/GenBank/DDBJ whole genome shotgun (WGS) entry which is preliminary data.</text>
</comment>
<gene>
    <name evidence="9" type="primary">acpt</name>
    <name evidence="9" type="ORF">T07_14804</name>
</gene>
<dbReference type="PANTHER" id="PTHR11567">
    <property type="entry name" value="ACID PHOSPHATASE-RELATED"/>
    <property type="match status" value="1"/>
</dbReference>
<evidence type="ECO:0000256" key="1">
    <source>
        <dbReference type="ARBA" id="ARBA00000032"/>
    </source>
</evidence>
<dbReference type="SUPFAM" id="SSF53254">
    <property type="entry name" value="Phosphoglycerate mutase-like"/>
    <property type="match status" value="1"/>
</dbReference>
<evidence type="ECO:0000256" key="6">
    <source>
        <dbReference type="ARBA" id="ARBA00023157"/>
    </source>
</evidence>
<keyword evidence="6" id="KW-1015">Disulfide bond</keyword>
<keyword evidence="8" id="KW-0812">Transmembrane</keyword>
<organism evidence="9 10">
    <name type="scientific">Trichinella nelsoni</name>
    <dbReference type="NCBI Taxonomy" id="6336"/>
    <lineage>
        <taxon>Eukaryota</taxon>
        <taxon>Metazoa</taxon>
        <taxon>Ecdysozoa</taxon>
        <taxon>Nematoda</taxon>
        <taxon>Enoplea</taxon>
        <taxon>Dorylaimia</taxon>
        <taxon>Trichinellida</taxon>
        <taxon>Trichinellidae</taxon>
        <taxon>Trichinella</taxon>
    </lineage>
</organism>
<dbReference type="PANTHER" id="PTHR11567:SF211">
    <property type="entry name" value="PROSTATIC ACID PHOSPHATASE"/>
    <property type="match status" value="1"/>
</dbReference>
<dbReference type="Proteomes" id="UP000054630">
    <property type="component" value="Unassembled WGS sequence"/>
</dbReference>
<comment type="similarity">
    <text evidence="2">Belongs to the histidine acid phosphatase family.</text>
</comment>
<keyword evidence="4" id="KW-0732">Signal</keyword>
<dbReference type="InterPro" id="IPR029033">
    <property type="entry name" value="His_PPase_superfam"/>
</dbReference>
<evidence type="ECO:0000256" key="3">
    <source>
        <dbReference type="ARBA" id="ARBA00012646"/>
    </source>
</evidence>
<evidence type="ECO:0000256" key="5">
    <source>
        <dbReference type="ARBA" id="ARBA00022801"/>
    </source>
</evidence>
<keyword evidence="5" id="KW-0378">Hydrolase</keyword>
<evidence type="ECO:0000256" key="7">
    <source>
        <dbReference type="ARBA" id="ARBA00023180"/>
    </source>
</evidence>
<evidence type="ECO:0000256" key="4">
    <source>
        <dbReference type="ARBA" id="ARBA00022729"/>
    </source>
</evidence>
<dbReference type="OrthoDB" id="5821688at2759"/>
<evidence type="ECO:0000256" key="2">
    <source>
        <dbReference type="ARBA" id="ARBA00005375"/>
    </source>
</evidence>
<dbReference type="CDD" id="cd07061">
    <property type="entry name" value="HP_HAP_like"/>
    <property type="match status" value="1"/>
</dbReference>
<keyword evidence="8" id="KW-1133">Transmembrane helix</keyword>
<accession>A0A0V0SMX5</accession>
<reference evidence="9 10" key="1">
    <citation type="submission" date="2015-01" db="EMBL/GenBank/DDBJ databases">
        <title>Evolution of Trichinella species and genotypes.</title>
        <authorList>
            <person name="Korhonen P.K."/>
            <person name="Edoardo P."/>
            <person name="Giuseppe L.R."/>
            <person name="Gasser R.B."/>
        </authorList>
    </citation>
    <scope>NUCLEOTIDE SEQUENCE [LARGE SCALE GENOMIC DNA]</scope>
    <source>
        <strain evidence="9">ISS37</strain>
    </source>
</reference>
<dbReference type="InterPro" id="IPR000560">
    <property type="entry name" value="His_Pase_clade-2"/>
</dbReference>
<protein>
    <recommendedName>
        <fullName evidence="3">acid phosphatase</fullName>
        <ecNumber evidence="3">3.1.3.2</ecNumber>
    </recommendedName>
</protein>
<dbReference type="InterPro" id="IPR033379">
    <property type="entry name" value="Acid_Pase_AS"/>
</dbReference>
<dbReference type="InterPro" id="IPR050645">
    <property type="entry name" value="Histidine_acid_phosphatase"/>
</dbReference>
<dbReference type="EMBL" id="JYDL01000001">
    <property type="protein sequence ID" value="KRX28132.1"/>
    <property type="molecule type" value="Genomic_DNA"/>
</dbReference>
<sequence length="435" mass="50531">MFQRKIPLRQIANKMTTLENKLHFALSTIGLLIMLFHESSGERQLIFVHVMWRHGARAPLTLFPSEYDQTIQNWPNGLGELTPLGILQQFQLGTFLRQRYEKLIPKYKSDTIYIRSTDSNRTIMSAMANLAGMFPPENSQNILNLTWQPIPIHTIPKTLDKVLDVTYSTCPYPDHVFYSEEMNSETVRAIMDEKAPLFDFLRERTGLEIPTFTDIFDVYDLLNCEKAHNMVETNRTWMNEALFKEIEDLFLKSTLHYYSNSKITPFRGGPLLQSVAEVLMKKAKKIYNDQLKYMAYSAHETGIIAFFTSMQIYNTSLIPDFAACIMTELYEEEDGTYTVDILYKRSLKEEVQVLELPWCGTVCNFETFINWSNNIAVKDWEKECGLRREENFSELQQRRAVIFLSVALIVAITGLCILSVMYYQLKTLIKLKIPD</sequence>
<dbReference type="EC" id="3.1.3.2" evidence="3"/>
<dbReference type="GO" id="GO:0003993">
    <property type="term" value="F:acid phosphatase activity"/>
    <property type="evidence" value="ECO:0007669"/>
    <property type="project" value="UniProtKB-EC"/>
</dbReference>
<evidence type="ECO:0000313" key="9">
    <source>
        <dbReference type="EMBL" id="KRX28132.1"/>
    </source>
</evidence>
<name>A0A0V0SMX5_9BILA</name>
<feature type="transmembrane region" description="Helical" evidence="8">
    <location>
        <begin position="400"/>
        <end position="423"/>
    </location>
</feature>